<comment type="caution">
    <text evidence="2">The sequence shown here is derived from an EMBL/GenBank/DDBJ whole genome shotgun (WGS) entry which is preliminary data.</text>
</comment>
<evidence type="ECO:0000256" key="1">
    <source>
        <dbReference type="SAM" id="MobiDB-lite"/>
    </source>
</evidence>
<protein>
    <submittedName>
        <fullName evidence="2">Uncharacterized protein</fullName>
    </submittedName>
</protein>
<proteinExistence type="predicted"/>
<sequence>MTQPEQPRRNESLRSGLQVKINPFRSIRHRSHNESELESGTVLGTENSPMT</sequence>
<organism evidence="2">
    <name type="scientific">Brassica cretica</name>
    <name type="common">Mustard</name>
    <dbReference type="NCBI Taxonomy" id="69181"/>
    <lineage>
        <taxon>Eukaryota</taxon>
        <taxon>Viridiplantae</taxon>
        <taxon>Streptophyta</taxon>
        <taxon>Embryophyta</taxon>
        <taxon>Tracheophyta</taxon>
        <taxon>Spermatophyta</taxon>
        <taxon>Magnoliopsida</taxon>
        <taxon>eudicotyledons</taxon>
        <taxon>Gunneridae</taxon>
        <taxon>Pentapetalae</taxon>
        <taxon>rosids</taxon>
        <taxon>malvids</taxon>
        <taxon>Brassicales</taxon>
        <taxon>Brassicaceae</taxon>
        <taxon>Brassiceae</taxon>
        <taxon>Brassica</taxon>
    </lineage>
</organism>
<reference evidence="2" key="1">
    <citation type="submission" date="2019-12" db="EMBL/GenBank/DDBJ databases">
        <title>Genome sequencing and annotation of Brassica cretica.</title>
        <authorList>
            <person name="Studholme D.J."/>
            <person name="Sarris P.F."/>
        </authorList>
    </citation>
    <scope>NUCLEOTIDE SEQUENCE</scope>
    <source>
        <strain evidence="2">PFS-102/07</strain>
        <tissue evidence="2">Leaf</tissue>
    </source>
</reference>
<name>A0A8S9LSU4_BRACR</name>
<dbReference type="AlphaFoldDB" id="A0A8S9LSU4"/>
<gene>
    <name evidence="2" type="ORF">F2Q70_00012435</name>
</gene>
<feature type="region of interest" description="Disordered" evidence="1">
    <location>
        <begin position="26"/>
        <end position="51"/>
    </location>
</feature>
<accession>A0A8S9LSU4</accession>
<evidence type="ECO:0000313" key="2">
    <source>
        <dbReference type="EMBL" id="KAF2610694.1"/>
    </source>
</evidence>
<feature type="compositionally biased region" description="Polar residues" evidence="1">
    <location>
        <begin position="42"/>
        <end position="51"/>
    </location>
</feature>
<dbReference type="EMBL" id="QGKY02000089">
    <property type="protein sequence ID" value="KAF2610694.1"/>
    <property type="molecule type" value="Genomic_DNA"/>
</dbReference>